<comment type="caution">
    <text evidence="2">The sequence shown here is derived from an EMBL/GenBank/DDBJ whole genome shotgun (WGS) entry which is preliminary data.</text>
</comment>
<dbReference type="Proteomes" id="UP000735302">
    <property type="component" value="Unassembled WGS sequence"/>
</dbReference>
<keyword evidence="2" id="KW-0378">Hydrolase</keyword>
<gene>
    <name evidence="2" type="ORF">PoB_005851300</name>
</gene>
<proteinExistence type="predicted"/>
<keyword evidence="3" id="KW-1185">Reference proteome</keyword>
<feature type="domain" description="Reverse transcriptase" evidence="1">
    <location>
        <begin position="245"/>
        <end position="327"/>
    </location>
</feature>
<evidence type="ECO:0000313" key="3">
    <source>
        <dbReference type="Proteomes" id="UP000735302"/>
    </source>
</evidence>
<reference evidence="2 3" key="1">
    <citation type="journal article" date="2021" name="Elife">
        <title>Chloroplast acquisition without the gene transfer in kleptoplastic sea slugs, Plakobranchus ocellatus.</title>
        <authorList>
            <person name="Maeda T."/>
            <person name="Takahashi S."/>
            <person name="Yoshida T."/>
            <person name="Shimamura S."/>
            <person name="Takaki Y."/>
            <person name="Nagai Y."/>
            <person name="Toyoda A."/>
            <person name="Suzuki Y."/>
            <person name="Arimoto A."/>
            <person name="Ishii H."/>
            <person name="Satoh N."/>
            <person name="Nishiyama T."/>
            <person name="Hasebe M."/>
            <person name="Maruyama T."/>
            <person name="Minagawa J."/>
            <person name="Obokata J."/>
            <person name="Shigenobu S."/>
        </authorList>
    </citation>
    <scope>NUCLEOTIDE SEQUENCE [LARGE SCALE GENOMIC DNA]</scope>
</reference>
<protein>
    <submittedName>
        <fullName evidence="2">Endonuclease-reverse transcriptase</fullName>
    </submittedName>
</protein>
<sequence>MDLLKSDEKLKDKIAVAVHNKYETLKNISEVEELWSKMKNSLNEIIEKNVPKKDKKEHKKWIKKEILDLMVERRKSKNVEAKYKDLNRNIKIKCDAAKEECINQQCQEIEQKLNIDSKFMHSKIKDVNGKKIKCSSPGCIKSKYGTMLMEKKEILNRWSEYVEDLFKDDRCEKPKIKKNIEGPTILKEEVEAAIKKMKNGKDTGPDNIPVEIVKALDDLGIDLTTKLLNAIYNSGTIPEDLCLKINGENLNNLRYADETVLIAESGKQLQKLLDTVVLESERMGMSLNVKKTECMVISKKSSNPKCNLVSKGEKIKQVTKFKYLGYLITSDGRCTSEISKRIAMAKDTFQKMIPILANRNINMTTKIRVIKTYVCSPVQQVAPGCHPASARKIKTDKISKIATLNVRTLHQKGKLENVVKEMERINLNILELAENYRRSQATFLGHVMRREKLKHLVTTGKFEGKRSRGRQREKIMDELATWLGPGKVSDILAAVKDRDLWRYMIANAYKQGT</sequence>
<accession>A0AAV4CLF3</accession>
<dbReference type="InterPro" id="IPR000477">
    <property type="entry name" value="RT_dom"/>
</dbReference>
<dbReference type="AlphaFoldDB" id="A0AAV4CLF3"/>
<dbReference type="EMBL" id="BLXT01006532">
    <property type="protein sequence ID" value="GFO32008.1"/>
    <property type="molecule type" value="Genomic_DNA"/>
</dbReference>
<name>A0AAV4CLF3_9GAST</name>
<dbReference type="GO" id="GO:0004519">
    <property type="term" value="F:endonuclease activity"/>
    <property type="evidence" value="ECO:0007669"/>
    <property type="project" value="UniProtKB-KW"/>
</dbReference>
<keyword evidence="2" id="KW-0255">Endonuclease</keyword>
<evidence type="ECO:0000259" key="1">
    <source>
        <dbReference type="Pfam" id="PF00078"/>
    </source>
</evidence>
<dbReference type="PANTHER" id="PTHR47027">
    <property type="entry name" value="REVERSE TRANSCRIPTASE DOMAIN-CONTAINING PROTEIN"/>
    <property type="match status" value="1"/>
</dbReference>
<keyword evidence="2" id="KW-0540">Nuclease</keyword>
<dbReference type="PANTHER" id="PTHR47027:SF20">
    <property type="entry name" value="REVERSE TRANSCRIPTASE-LIKE PROTEIN WITH RNA-DIRECTED DNA POLYMERASE DOMAIN"/>
    <property type="match status" value="1"/>
</dbReference>
<evidence type="ECO:0000313" key="2">
    <source>
        <dbReference type="EMBL" id="GFO32008.1"/>
    </source>
</evidence>
<organism evidence="2 3">
    <name type="scientific">Plakobranchus ocellatus</name>
    <dbReference type="NCBI Taxonomy" id="259542"/>
    <lineage>
        <taxon>Eukaryota</taxon>
        <taxon>Metazoa</taxon>
        <taxon>Spiralia</taxon>
        <taxon>Lophotrochozoa</taxon>
        <taxon>Mollusca</taxon>
        <taxon>Gastropoda</taxon>
        <taxon>Heterobranchia</taxon>
        <taxon>Euthyneura</taxon>
        <taxon>Panpulmonata</taxon>
        <taxon>Sacoglossa</taxon>
        <taxon>Placobranchoidea</taxon>
        <taxon>Plakobranchidae</taxon>
        <taxon>Plakobranchus</taxon>
    </lineage>
</organism>
<dbReference type="Pfam" id="PF00078">
    <property type="entry name" value="RVT_1"/>
    <property type="match status" value="1"/>
</dbReference>